<dbReference type="Pfam" id="PF14111">
    <property type="entry name" value="DUF4283"/>
    <property type="match status" value="1"/>
</dbReference>
<accession>A0ABD1A343</accession>
<feature type="region of interest" description="Disordered" evidence="1">
    <location>
        <begin position="238"/>
        <end position="348"/>
    </location>
</feature>
<dbReference type="InterPro" id="IPR025558">
    <property type="entry name" value="DUF4283"/>
</dbReference>
<reference evidence="3 4" key="1">
    <citation type="submission" date="2024-04" db="EMBL/GenBank/DDBJ databases">
        <title>Genome assembly C_amara_ONT_v2.</title>
        <authorList>
            <person name="Yant L."/>
            <person name="Moore C."/>
            <person name="Slenker M."/>
        </authorList>
    </citation>
    <scope>NUCLEOTIDE SEQUENCE [LARGE SCALE GENOMIC DNA]</scope>
    <source>
        <tissue evidence="3">Leaf</tissue>
    </source>
</reference>
<name>A0ABD1A343_CARAN</name>
<organism evidence="3 4">
    <name type="scientific">Cardamine amara subsp. amara</name>
    <dbReference type="NCBI Taxonomy" id="228776"/>
    <lineage>
        <taxon>Eukaryota</taxon>
        <taxon>Viridiplantae</taxon>
        <taxon>Streptophyta</taxon>
        <taxon>Embryophyta</taxon>
        <taxon>Tracheophyta</taxon>
        <taxon>Spermatophyta</taxon>
        <taxon>Magnoliopsida</taxon>
        <taxon>eudicotyledons</taxon>
        <taxon>Gunneridae</taxon>
        <taxon>Pentapetalae</taxon>
        <taxon>rosids</taxon>
        <taxon>malvids</taxon>
        <taxon>Brassicales</taxon>
        <taxon>Brassicaceae</taxon>
        <taxon>Cardamineae</taxon>
        <taxon>Cardamine</taxon>
    </lineage>
</organism>
<proteinExistence type="predicted"/>
<evidence type="ECO:0000259" key="2">
    <source>
        <dbReference type="Pfam" id="PF14111"/>
    </source>
</evidence>
<feature type="compositionally biased region" description="Low complexity" evidence="1">
    <location>
        <begin position="249"/>
        <end position="265"/>
    </location>
</feature>
<keyword evidence="4" id="KW-1185">Reference proteome</keyword>
<evidence type="ECO:0000313" key="4">
    <source>
        <dbReference type="Proteomes" id="UP001558713"/>
    </source>
</evidence>
<gene>
    <name evidence="3" type="ORF">V5N11_035325</name>
</gene>
<comment type="caution">
    <text evidence="3">The sequence shown here is derived from an EMBL/GenBank/DDBJ whole genome shotgun (WGS) entry which is preliminary data.</text>
</comment>
<dbReference type="Proteomes" id="UP001558713">
    <property type="component" value="Unassembled WGS sequence"/>
</dbReference>
<sequence>MALNHRRSAPRHFALGLADPQIAVSQTTYAVATDNNRRSLVGRVLSPRRQDLYSVIARLPDDWNVDGSKCHGRIIGGGKFQFVFDEERDLEMVLWSGPYTYNGWLVVLQKWEDEPGHEFLQFVPMWLRIRGIPIRYLCDGTVRKIASSMGEVMESRCDDSLVDLRSVRCRVNVSVNTRLCFKKVVTFDSGEVKIVSLRYEDVAWNKARFKFCGNCGALNHLAKSCLVAWVDVPDPNDRSLSPPLHESSSDGSVENNNGEGGSSSEPADASANAVQDLPDGDGEEQQKQGLDGAEDGDVMKVQSEMVGTSSEGSKRKFDSVEQADDIVEKRLRGSTDGSGDNLNPLQEE</sequence>
<dbReference type="EMBL" id="JBANAX010000616">
    <property type="protein sequence ID" value="KAL1200526.1"/>
    <property type="molecule type" value="Genomic_DNA"/>
</dbReference>
<feature type="compositionally biased region" description="Polar residues" evidence="1">
    <location>
        <begin position="335"/>
        <end position="348"/>
    </location>
</feature>
<dbReference type="InterPro" id="IPR040256">
    <property type="entry name" value="At4g02000-like"/>
</dbReference>
<dbReference type="PANTHER" id="PTHR31286">
    <property type="entry name" value="GLYCINE-RICH CELL WALL STRUCTURAL PROTEIN 1.8-LIKE"/>
    <property type="match status" value="1"/>
</dbReference>
<feature type="domain" description="DUF4283" evidence="2">
    <location>
        <begin position="33"/>
        <end position="114"/>
    </location>
</feature>
<dbReference type="PANTHER" id="PTHR31286:SF170">
    <property type="entry name" value="(RAPE) HYPOTHETICAL PROTEIN"/>
    <property type="match status" value="1"/>
</dbReference>
<dbReference type="AlphaFoldDB" id="A0ABD1A343"/>
<evidence type="ECO:0000313" key="3">
    <source>
        <dbReference type="EMBL" id="KAL1200526.1"/>
    </source>
</evidence>
<protein>
    <recommendedName>
        <fullName evidence="2">DUF4283 domain-containing protein</fullName>
    </recommendedName>
</protein>
<evidence type="ECO:0000256" key="1">
    <source>
        <dbReference type="SAM" id="MobiDB-lite"/>
    </source>
</evidence>